<dbReference type="Pfam" id="PF01551">
    <property type="entry name" value="Peptidase_M23"/>
    <property type="match status" value="1"/>
</dbReference>
<protein>
    <submittedName>
        <fullName evidence="4">Peptidase M23-like protein</fullName>
    </submittedName>
</protein>
<keyword evidence="2" id="KW-1133">Transmembrane helix</keyword>
<accession>A0A4R1R0V0</accession>
<evidence type="ECO:0000259" key="3">
    <source>
        <dbReference type="Pfam" id="PF01551"/>
    </source>
</evidence>
<dbReference type="AlphaFoldDB" id="A0A4R1R0V0"/>
<dbReference type="RefSeq" id="WP_031390488.1">
    <property type="nucleotide sequence ID" value="NZ_JPNB01000001.1"/>
</dbReference>
<keyword evidence="5" id="KW-1185">Reference proteome</keyword>
<feature type="coiled-coil region" evidence="1">
    <location>
        <begin position="60"/>
        <end position="118"/>
    </location>
</feature>
<evidence type="ECO:0000256" key="1">
    <source>
        <dbReference type="SAM" id="Coils"/>
    </source>
</evidence>
<dbReference type="CDD" id="cd12797">
    <property type="entry name" value="M23_peptidase"/>
    <property type="match status" value="1"/>
</dbReference>
<dbReference type="SUPFAM" id="SSF51261">
    <property type="entry name" value="Duplicated hybrid motif"/>
    <property type="match status" value="1"/>
</dbReference>
<feature type="domain" description="M23ase beta-sheet core" evidence="3">
    <location>
        <begin position="168"/>
        <end position="252"/>
    </location>
</feature>
<gene>
    <name evidence="4" type="ORF">EDD76_10579</name>
</gene>
<dbReference type="Proteomes" id="UP000295718">
    <property type="component" value="Unassembled WGS sequence"/>
</dbReference>
<dbReference type="STRING" id="1469948.GCA_000732725_01785"/>
<reference evidence="4 5" key="1">
    <citation type="submission" date="2019-03" db="EMBL/GenBank/DDBJ databases">
        <title>Genomic Encyclopedia of Type Strains, Phase IV (KMG-IV): sequencing the most valuable type-strain genomes for metagenomic binning, comparative biology and taxonomic classification.</title>
        <authorList>
            <person name="Goeker M."/>
        </authorList>
    </citation>
    <scope>NUCLEOTIDE SEQUENCE [LARGE SCALE GENOMIC DNA]</scope>
    <source>
        <strain evidence="4 5">DSM 100556</strain>
    </source>
</reference>
<dbReference type="EMBL" id="SLUO01000005">
    <property type="protein sequence ID" value="TCL58909.1"/>
    <property type="molecule type" value="Genomic_DNA"/>
</dbReference>
<keyword evidence="2" id="KW-0472">Membrane</keyword>
<keyword evidence="2" id="KW-0812">Transmembrane</keyword>
<comment type="caution">
    <text evidence="4">The sequence shown here is derived from an EMBL/GenBank/DDBJ whole genome shotgun (WGS) entry which is preliminary data.</text>
</comment>
<sequence>MDLKRRKSKISYTVMIISDSTKKHIKQFHLRAGAVGAVTGIAFIAIVVLVCYVVYSSITLSDSLERSKKQMEQITQLREEKEQLEASKEVLTEKVSILSETVNQKVKAEQALAAQQEESHIPKGFPLSGSAQIKTVEETAAGEEAAEDNQDAGQENTIVNADTKEAIFTAAAGINVIASGAGTVTSVDTDVQYDHSISIDHGNGYITIYRNAGNPMVKVGDEVTRGSILYVIGEENADMAYSIKKEDTYIDPMEMIEING</sequence>
<organism evidence="4 5">
    <name type="scientific">Kineothrix alysoides</name>
    <dbReference type="NCBI Taxonomy" id="1469948"/>
    <lineage>
        <taxon>Bacteria</taxon>
        <taxon>Bacillati</taxon>
        <taxon>Bacillota</taxon>
        <taxon>Clostridia</taxon>
        <taxon>Lachnospirales</taxon>
        <taxon>Lachnospiraceae</taxon>
        <taxon>Kineothrix</taxon>
    </lineage>
</organism>
<evidence type="ECO:0000313" key="4">
    <source>
        <dbReference type="EMBL" id="TCL58909.1"/>
    </source>
</evidence>
<name>A0A4R1R0V0_9FIRM</name>
<evidence type="ECO:0000313" key="5">
    <source>
        <dbReference type="Proteomes" id="UP000295718"/>
    </source>
</evidence>
<feature type="transmembrane region" description="Helical" evidence="2">
    <location>
        <begin position="32"/>
        <end position="55"/>
    </location>
</feature>
<evidence type="ECO:0000256" key="2">
    <source>
        <dbReference type="SAM" id="Phobius"/>
    </source>
</evidence>
<dbReference type="InterPro" id="IPR011055">
    <property type="entry name" value="Dup_hybrid_motif"/>
</dbReference>
<keyword evidence="1" id="KW-0175">Coiled coil</keyword>
<dbReference type="Gene3D" id="2.70.70.10">
    <property type="entry name" value="Glucose Permease (Domain IIA)"/>
    <property type="match status" value="1"/>
</dbReference>
<proteinExistence type="predicted"/>
<dbReference type="InterPro" id="IPR016047">
    <property type="entry name" value="M23ase_b-sheet_dom"/>
</dbReference>